<keyword evidence="6" id="KW-1185">Reference proteome</keyword>
<sequence length="274" mass="31342">MKPIQPYFVMSTLHYKKGISISRGIAHFYNYYQDPSNVNNVIAIPDGCVDMLFEKDDCGLRGKVCGTVLENTVIDNKNNKEYFGVRFLPGVLPSIVDASMSELVENQIDLNDLILDKDLLNRMEEARSMQDTIRIFLASYDSCVAKKSISNNHEGAIKLVEFVKNEIFNSYGNIKIEEIAAKTGYTARYINQLFNQFVGISPKTFSKIIKFQNVIQAINRNSSSTLTQLGIETGYYDQSHFIKDFKKFAALTPKDYRKMIIEHDYNHRLEVIEV</sequence>
<organism evidence="5 6">
    <name type="scientific">[Clostridium] fimetarium</name>
    <dbReference type="NCBI Taxonomy" id="99656"/>
    <lineage>
        <taxon>Bacteria</taxon>
        <taxon>Bacillati</taxon>
        <taxon>Bacillota</taxon>
        <taxon>Clostridia</taxon>
        <taxon>Lachnospirales</taxon>
        <taxon>Lachnospiraceae</taxon>
    </lineage>
</organism>
<dbReference type="InterPro" id="IPR050204">
    <property type="entry name" value="AraC_XylS_family_regulators"/>
</dbReference>
<dbReference type="GO" id="GO:0043565">
    <property type="term" value="F:sequence-specific DNA binding"/>
    <property type="evidence" value="ECO:0007669"/>
    <property type="project" value="InterPro"/>
</dbReference>
<keyword evidence="2 5" id="KW-0238">DNA-binding</keyword>
<dbReference type="AlphaFoldDB" id="A0A1I0NJW8"/>
<keyword evidence="3" id="KW-0804">Transcription</keyword>
<dbReference type="Pfam" id="PF20240">
    <property type="entry name" value="DUF6597"/>
    <property type="match status" value="1"/>
</dbReference>
<evidence type="ECO:0000256" key="1">
    <source>
        <dbReference type="ARBA" id="ARBA00023015"/>
    </source>
</evidence>
<dbReference type="SUPFAM" id="SSF46689">
    <property type="entry name" value="Homeodomain-like"/>
    <property type="match status" value="1"/>
</dbReference>
<dbReference type="Gene3D" id="1.10.10.60">
    <property type="entry name" value="Homeodomain-like"/>
    <property type="match status" value="1"/>
</dbReference>
<dbReference type="InterPro" id="IPR009057">
    <property type="entry name" value="Homeodomain-like_sf"/>
</dbReference>
<evidence type="ECO:0000256" key="3">
    <source>
        <dbReference type="ARBA" id="ARBA00023163"/>
    </source>
</evidence>
<dbReference type="PANTHER" id="PTHR46796:SF13">
    <property type="entry name" value="HTH-TYPE TRANSCRIPTIONAL ACTIVATOR RHAS"/>
    <property type="match status" value="1"/>
</dbReference>
<dbReference type="GO" id="GO:0003700">
    <property type="term" value="F:DNA-binding transcription factor activity"/>
    <property type="evidence" value="ECO:0007669"/>
    <property type="project" value="InterPro"/>
</dbReference>
<reference evidence="5 6" key="1">
    <citation type="submission" date="2016-10" db="EMBL/GenBank/DDBJ databases">
        <authorList>
            <person name="de Groot N.N."/>
        </authorList>
    </citation>
    <scope>NUCLEOTIDE SEQUENCE [LARGE SCALE GENOMIC DNA]</scope>
    <source>
        <strain evidence="5 6">DSM 9179</strain>
    </source>
</reference>
<dbReference type="Pfam" id="PF12833">
    <property type="entry name" value="HTH_18"/>
    <property type="match status" value="1"/>
</dbReference>
<dbReference type="Proteomes" id="UP000199701">
    <property type="component" value="Unassembled WGS sequence"/>
</dbReference>
<dbReference type="PROSITE" id="PS01124">
    <property type="entry name" value="HTH_ARAC_FAMILY_2"/>
    <property type="match status" value="1"/>
</dbReference>
<evidence type="ECO:0000256" key="2">
    <source>
        <dbReference type="ARBA" id="ARBA00023125"/>
    </source>
</evidence>
<name>A0A1I0NJW8_9FIRM</name>
<dbReference type="InterPro" id="IPR018060">
    <property type="entry name" value="HTH_AraC"/>
</dbReference>
<dbReference type="PANTHER" id="PTHR46796">
    <property type="entry name" value="HTH-TYPE TRANSCRIPTIONAL ACTIVATOR RHAS-RELATED"/>
    <property type="match status" value="1"/>
</dbReference>
<gene>
    <name evidence="5" type="ORF">SAMN05421659_103130</name>
</gene>
<feature type="domain" description="HTH araC/xylS-type" evidence="4">
    <location>
        <begin position="157"/>
        <end position="259"/>
    </location>
</feature>
<dbReference type="SMART" id="SM00342">
    <property type="entry name" value="HTH_ARAC"/>
    <property type="match status" value="1"/>
</dbReference>
<dbReference type="EMBL" id="FOJI01000003">
    <property type="protein sequence ID" value="SEW01165.1"/>
    <property type="molecule type" value="Genomic_DNA"/>
</dbReference>
<dbReference type="RefSeq" id="WP_092451241.1">
    <property type="nucleotide sequence ID" value="NZ_FOJI01000003.1"/>
</dbReference>
<proteinExistence type="predicted"/>
<dbReference type="OrthoDB" id="323290at2"/>
<protein>
    <submittedName>
        <fullName evidence="5">AraC-type DNA-binding protein</fullName>
    </submittedName>
</protein>
<dbReference type="InterPro" id="IPR046532">
    <property type="entry name" value="DUF6597"/>
</dbReference>
<evidence type="ECO:0000313" key="6">
    <source>
        <dbReference type="Proteomes" id="UP000199701"/>
    </source>
</evidence>
<accession>A0A1I0NJW8</accession>
<keyword evidence="1" id="KW-0805">Transcription regulation</keyword>
<dbReference type="STRING" id="99656.SAMN05421659_103130"/>
<evidence type="ECO:0000259" key="4">
    <source>
        <dbReference type="PROSITE" id="PS01124"/>
    </source>
</evidence>
<evidence type="ECO:0000313" key="5">
    <source>
        <dbReference type="EMBL" id="SEW01165.1"/>
    </source>
</evidence>